<keyword evidence="4" id="KW-1185">Reference proteome</keyword>
<dbReference type="EMBL" id="GL883077">
    <property type="protein sequence ID" value="EGF93680.1"/>
    <property type="molecule type" value="Genomic_DNA"/>
</dbReference>
<dbReference type="PROSITE" id="PS00330">
    <property type="entry name" value="HEMOLYSIN_CALCIUM"/>
    <property type="match status" value="2"/>
</dbReference>
<organism evidence="3 4">
    <name type="scientific">Asticcacaulis biprosthecium C19</name>
    <dbReference type="NCBI Taxonomy" id="715226"/>
    <lineage>
        <taxon>Bacteria</taxon>
        <taxon>Pseudomonadati</taxon>
        <taxon>Pseudomonadota</taxon>
        <taxon>Alphaproteobacteria</taxon>
        <taxon>Caulobacterales</taxon>
        <taxon>Caulobacteraceae</taxon>
        <taxon>Asticcacaulis</taxon>
    </lineage>
</organism>
<dbReference type="SUPFAM" id="SSF51120">
    <property type="entry name" value="beta-Roll"/>
    <property type="match status" value="10"/>
</dbReference>
<dbReference type="eggNOG" id="COG2931">
    <property type="taxonomic scope" value="Bacteria"/>
</dbReference>
<dbReference type="Pfam" id="PF00353">
    <property type="entry name" value="HemolysinCabind"/>
    <property type="match status" value="20"/>
</dbReference>
<dbReference type="GO" id="GO:0005509">
    <property type="term" value="F:calcium ion binding"/>
    <property type="evidence" value="ECO:0007669"/>
    <property type="project" value="InterPro"/>
</dbReference>
<dbReference type="STRING" id="715226.ABI_21220"/>
<sequence length="2662" mass="264649">MVTVTQDNSAQTGGVTSYIYSSGTTFYGYLYNQDSSYLYFDNANILNYTMGSGNDVLTVQGQPLSTPGNKLNLNGGAGMDVLNGDFSNLTTVMTLTNSSLTSSTLLTATNFERYSLTLGSAADSVTLTNRLAGEYLDGGAGKDSLNVDNSVQSAAVNSSISDGGDGTFTGYFYNSSNEYLNFNRFETLTYKMGTGSDVLNIGGGALATVGNSITVDAGAGAGIDTLSADLSAVTANLTMTNAAFSGTGVSLAKFEIYSVTFGSGNDASTLSNRSANEVLSTGSGKDTVTIDNSTQTVGVSSSISDGGSGTFSSSLYNRAGNYTYVYGNEVLTYKMGKGDDTVSINAGALATAGNSLTVDGNLGTDTLSSADLSAVTANLTMTNSSISGTGVEISNFEVYSSVSLGSGSDSVTLSGAVSVGSIAFGEGDDVAHLTDRTTYETLDGDTGVDSMTVDNSVQSVGVSSTISNHDGSSFSGYLYNSGGAYTYYDAFENLTYLMGTGDDSLSVNGIPLTVAGTSLTLDGGAGTDTLSADLSTVTVDLTMTNSSITGIALNISSFETYGTLYFGSGTDSIALTGTFGLGSADLGAGDDGAELGDRKTNESLSGGIGIDDLMVDNSVQSVGVSSTISNYDGNSFSGYLYNGSGAYTYFYSFETLTYAMGTGDDNLVVNGIPLTVAGTGLTLDGGAGTDTLSADMSTAVDDIAVTGASISGVSLSIAGFEAYGSLSLGSGDDSVDLSGAVTATSIDLAAGDDTVDLSDRVISESVHGGTGTDALTVDNSTQTTGVSGNLANYDGSSFYGYLYNASGAYTYFTAFENLTYLMGTGDDSLSVTGIPLTVAGTSLTLDGGSGTDSLSADLAAITVDVTVTNTSIVGIDLDIANFETYASLGLGSGDDTVTLSDRTAYENLGGGDGTDSLTIDNSTQTTGVSVTLSNYDNSSFFGYVYNGSGTYSYVTDFENVTYFMGTGDDNLSIDGHPLSAPATRIVVDGGLGNDAVSVSLTSLGSTTITAVGTVLTFGDNSIGHFEQVTLNLGNGSNDVTTGSEIDYINGGTGDEQLDGGLGDDFIDGGAGTNTVAYLSATSGVTVSLATPGTAQDTGGAGVDTLYNLQNLTGSSYNDSLTGSDGNNLLDGRSGADSLAGGLGDDTYYVENAGDVVNEATSAGTDTVLSTVTFTLAGKQVEHLTLTGSASVNGTGNGFNNILNGNSGNNRLDGGANNDTMSGGVGDDTYVISGGGDSVVEGADAGIDTVESAIAYLLGANVENLLLTGSAAVNGTGNSLNNVLTGNSGGNTLTGGTGNDTYYVQNLTDNVVELVGEGTDLIVSTVAYSLVGRQVENLTLTGSDNVNATGNDSDNILTGNAGNNLLDGGLGNDTMIGGLGDDTYVVNATTDLVTEAVGEGSDTVQSSATFTLSSNIETLTLTGAGNINGVGNAGNNLITGNSGNNLLDGGAGNDSLTGGLGDDSYIVDAAGDAVTENNSEGTDTVYASVTYLLGANLEHLSLTGSANINGTGNALGNNLIGNTGNNRLDGAAGVNALFGGLGNDTYVVATVNDSVTEYASEGTDTVESTITYTLGADVENLILTGSANINGTGNTLNNTLTGNAGNNVLDGGAGNDTMTGGAGNDTYYVQAGADNVVELSGEGTDLVISTVTYSLSGRQAENLTLTGAAAINATGNGVGNVLTGNTGNNLLDGGTGNDTMVGGLGDDTFVVSATGDVVTEATSAGTDTVQTAVTLTLAVNVENLVLLSTALNGTGNGLGNVLTGNVSNNLLDGGAGDDSLSGGLGDDSYVVDAAGDVVTEAASEGTDTVSSSVAYVLGASVENLILTGSANINGTGNALNNSLTGNAGNNRLDGGAGVNSLAGGLGDDTYVVATLNDSVIEAPAQGTDTVESTISYTLGADVENLVLTGAANINGIGNTLGNVLTGNTGNNLLDGGAGDDTAIGGLGDDTFVVGSVGDVVTEAAAEGTDLVQSAVTWTLGANVENLTLTGSANASGTGNGSNNVIIANSGNNMLDGLAGNDSLSGGLGDDSYMVDVEGDVVTEAVGEGTDQVVAALSYVLGANFENLTLGGTGNFNATGNSGNNVIVGNIGNNRLDGGAGTNSLTGGAGDDTYVVATVADSVGEALGDGTDTVEAAITYTLGANVENLILTGAANINGTGTAGNNVLTGNSGNNVLSGGLGNDTYFIQNAGDNVVEANGDGTDTIYSTVTYALSGRYIESLVLTGAAAINATGNSLANSLTGNDGANSLTGLAGHDDLDGGLGVDTLIGGAGDDSYGVDNAGDVVTELVNEGTDTVRSSISYTLATNVENLILLGASNVNGTGNDLNNVLTGNAGTNLLTGGLGDDSYYIQNAADNVSEAAGAGIDTIFSSVTYSLAGKQVENLTLTGVASLNATGNGLANGLTGNDGANTLDGGSGHDRLNGGLGADSLIGGTGNDTYVIESAGDIITEAAGAGTDTVESSITYILATNTENLTLTGTAALNGTGNEFSNILTGNSGNNILTGGLGNDTYYVQNTGDNVAELGGQGTDVIFSTVTYSLSGRYAETINLTGSADINATGNSLANTLIGNDGINTLNGKGGVDVLTGGLGADIFLFESASGKDSITDFSAAQNDSIDINAYTGGVANVGLVAQVGLNVVITLSSANIITVMNTNQADVLSHLVW</sequence>
<dbReference type="Gene3D" id="2.150.10.10">
    <property type="entry name" value="Serralysin-like metalloprotease, C-terminal"/>
    <property type="match status" value="12"/>
</dbReference>
<reference evidence="4" key="1">
    <citation type="submission" date="2011-03" db="EMBL/GenBank/DDBJ databases">
        <title>Draft genome sequence of Brevundimonas diminuta.</title>
        <authorList>
            <person name="Brown P.J.B."/>
            <person name="Buechlein A."/>
            <person name="Hemmerich C."/>
            <person name="Brun Y.V."/>
        </authorList>
    </citation>
    <scope>NUCLEOTIDE SEQUENCE [LARGE SCALE GENOMIC DNA]</scope>
    <source>
        <strain evidence="4">C19</strain>
    </source>
</reference>
<gene>
    <name evidence="3" type="ORF">ABI_21220</name>
</gene>
<name>F4QGJ9_9CAUL</name>
<dbReference type="InterPro" id="IPR011049">
    <property type="entry name" value="Serralysin-like_metalloprot_C"/>
</dbReference>
<dbReference type="Proteomes" id="UP000006512">
    <property type="component" value="Unassembled WGS sequence"/>
</dbReference>
<accession>F4QGJ9</accession>
<dbReference type="HOGENOM" id="CLU_227535_0_0_5"/>
<comment type="subcellular location">
    <subcellularLocation>
        <location evidence="1">Secreted</location>
    </subcellularLocation>
</comment>
<dbReference type="RefSeq" id="WP_006272882.1">
    <property type="nucleotide sequence ID" value="NZ_GL883077.1"/>
</dbReference>
<dbReference type="InterPro" id="IPR050557">
    <property type="entry name" value="RTX_toxin/Mannuronan_C5-epim"/>
</dbReference>
<dbReference type="PANTHER" id="PTHR38340:SF1">
    <property type="entry name" value="S-LAYER PROTEIN"/>
    <property type="match status" value="1"/>
</dbReference>
<dbReference type="GO" id="GO:0005576">
    <property type="term" value="C:extracellular region"/>
    <property type="evidence" value="ECO:0007669"/>
    <property type="project" value="UniProtKB-SubCell"/>
</dbReference>
<evidence type="ECO:0000256" key="2">
    <source>
        <dbReference type="ARBA" id="ARBA00022525"/>
    </source>
</evidence>
<keyword evidence="2" id="KW-0964">Secreted</keyword>
<dbReference type="PRINTS" id="PR00313">
    <property type="entry name" value="CABNDNGRPT"/>
</dbReference>
<evidence type="ECO:0000313" key="3">
    <source>
        <dbReference type="EMBL" id="EGF93680.1"/>
    </source>
</evidence>
<dbReference type="Gene3D" id="2.160.20.160">
    <property type="match status" value="2"/>
</dbReference>
<dbReference type="InterPro" id="IPR001343">
    <property type="entry name" value="Hemolysn_Ca-bd"/>
</dbReference>
<evidence type="ECO:0000256" key="1">
    <source>
        <dbReference type="ARBA" id="ARBA00004613"/>
    </source>
</evidence>
<dbReference type="InterPro" id="IPR018511">
    <property type="entry name" value="Hemolysin-typ_Ca-bd_CS"/>
</dbReference>
<dbReference type="PANTHER" id="PTHR38340">
    <property type="entry name" value="S-LAYER PROTEIN"/>
    <property type="match status" value="1"/>
</dbReference>
<protein>
    <submittedName>
        <fullName evidence="3">Hemolysin-type calcium-binding repeat 2 copies family protein</fullName>
    </submittedName>
</protein>
<evidence type="ECO:0000313" key="4">
    <source>
        <dbReference type="Proteomes" id="UP000006512"/>
    </source>
</evidence>
<dbReference type="OrthoDB" id="7175628at2"/>
<proteinExistence type="predicted"/>